<reference evidence="2 3" key="1">
    <citation type="submission" date="2020-11" db="EMBL/GenBank/DDBJ databases">
        <title>Kefir isolates.</title>
        <authorList>
            <person name="Marcisauskas S."/>
            <person name="Kim Y."/>
            <person name="Blasche S."/>
        </authorList>
    </citation>
    <scope>NUCLEOTIDE SEQUENCE [LARGE SCALE GENOMIC DNA]</scope>
    <source>
        <strain evidence="2 3">KR</strain>
    </source>
</reference>
<organism evidence="2 3">
    <name type="scientific">Rhodotorula mucilaginosa</name>
    <name type="common">Yeast</name>
    <name type="synonym">Rhodotorula rubra</name>
    <dbReference type="NCBI Taxonomy" id="5537"/>
    <lineage>
        <taxon>Eukaryota</taxon>
        <taxon>Fungi</taxon>
        <taxon>Dikarya</taxon>
        <taxon>Basidiomycota</taxon>
        <taxon>Pucciniomycotina</taxon>
        <taxon>Microbotryomycetes</taxon>
        <taxon>Sporidiobolales</taxon>
        <taxon>Sporidiobolaceae</taxon>
        <taxon>Rhodotorula</taxon>
    </lineage>
</organism>
<evidence type="ECO:0000313" key="2">
    <source>
        <dbReference type="EMBL" id="KAG0657350.1"/>
    </source>
</evidence>
<dbReference type="AlphaFoldDB" id="A0A9P6VYE6"/>
<sequence>MEAVVHLSHRLATVGPLDFASAEMLTKVVAETLTSGLPPRCLHAVKLFQSPDTFGAPKSIAPNPNLHLARRQWLFRAGASLSSTSMSWIANVISSMIERDGVLCSLPIEERVLPDARMHEIMIVPHPSPLSYSLCLTYLGAEAFEVHVLLLGVVSKPLADADFATRRSIYNALVHAASLSQLPPLPLKRVGNLVRGSSPELAFWSSPSSLALLHTLLPVATDSQEPSTNPDSFQPFRNPPPLLQSRANASGTAALAAGATGLASADATILAPASAEATPELANMHAEDDDGGENVGDNSPGAEHHNGPKEEEDGKEDDEIARAAKANARAGCLVRASTKALVRSIANEILPLLEAWLPLLAVSRQFLARANLLILNDLTNKIISITVFLNNKEPLPAAVYAALPLLAIDPIQLYRFGFVSTSALTAPYSQQTRTTRGLRAVVTTWRDHFDRQVPVFSLALMRRARPVTGHVCACKEAQAL</sequence>
<gene>
    <name evidence="2" type="ORF">C6P46_006533</name>
</gene>
<feature type="compositionally biased region" description="Polar residues" evidence="1">
    <location>
        <begin position="221"/>
        <end position="232"/>
    </location>
</feature>
<feature type="region of interest" description="Disordered" evidence="1">
    <location>
        <begin position="221"/>
        <end position="246"/>
    </location>
</feature>
<dbReference type="Proteomes" id="UP000777482">
    <property type="component" value="Unassembled WGS sequence"/>
</dbReference>
<evidence type="ECO:0000313" key="3">
    <source>
        <dbReference type="Proteomes" id="UP000777482"/>
    </source>
</evidence>
<name>A0A9P6VYE6_RHOMI</name>
<proteinExistence type="predicted"/>
<keyword evidence="3" id="KW-1185">Reference proteome</keyword>
<dbReference type="EMBL" id="PUHQ01000082">
    <property type="protein sequence ID" value="KAG0657350.1"/>
    <property type="molecule type" value="Genomic_DNA"/>
</dbReference>
<evidence type="ECO:0000256" key="1">
    <source>
        <dbReference type="SAM" id="MobiDB-lite"/>
    </source>
</evidence>
<comment type="caution">
    <text evidence="2">The sequence shown here is derived from an EMBL/GenBank/DDBJ whole genome shotgun (WGS) entry which is preliminary data.</text>
</comment>
<feature type="region of interest" description="Disordered" evidence="1">
    <location>
        <begin position="285"/>
        <end position="318"/>
    </location>
</feature>
<protein>
    <submittedName>
        <fullName evidence="2">Uncharacterized protein</fullName>
    </submittedName>
</protein>
<accession>A0A9P6VYE6</accession>